<evidence type="ECO:0000256" key="1">
    <source>
        <dbReference type="SAM" id="Phobius"/>
    </source>
</evidence>
<feature type="transmembrane region" description="Helical" evidence="1">
    <location>
        <begin position="79"/>
        <end position="97"/>
    </location>
</feature>
<dbReference type="RefSeq" id="WP_166313467.1">
    <property type="nucleotide sequence ID" value="NZ_WOTH01000007.1"/>
</dbReference>
<dbReference type="AlphaFoldDB" id="A0A967EBC2"/>
<dbReference type="Proteomes" id="UP000597459">
    <property type="component" value="Unassembled WGS sequence"/>
</dbReference>
<name>A0A967EBC2_9PROT</name>
<comment type="caution">
    <text evidence="2">The sequence shown here is derived from an EMBL/GenBank/DDBJ whole genome shotgun (WGS) entry which is preliminary data.</text>
</comment>
<protein>
    <recommendedName>
        <fullName evidence="4">DUF3325 domain-containing protein</fullName>
    </recommendedName>
</protein>
<keyword evidence="1" id="KW-0812">Transmembrane</keyword>
<dbReference type="EMBL" id="WOTH01000007">
    <property type="protein sequence ID" value="NHO53318.1"/>
    <property type="molecule type" value="Genomic_DNA"/>
</dbReference>
<reference evidence="2" key="1">
    <citation type="submission" date="2019-11" db="EMBL/GenBank/DDBJ databases">
        <title>Description of new Acetobacter species.</title>
        <authorList>
            <person name="Cleenwerck I."/>
            <person name="Sombolestani A.S."/>
        </authorList>
    </citation>
    <scope>NUCLEOTIDE SEQUENCE</scope>
    <source>
        <strain evidence="2">LMG 1626</strain>
    </source>
</reference>
<evidence type="ECO:0000313" key="3">
    <source>
        <dbReference type="Proteomes" id="UP000597459"/>
    </source>
</evidence>
<keyword evidence="1" id="KW-1133">Transmembrane helix</keyword>
<gene>
    <name evidence="2" type="ORF">GOB87_04995</name>
</gene>
<evidence type="ECO:0008006" key="4">
    <source>
        <dbReference type="Google" id="ProtNLM"/>
    </source>
</evidence>
<proteinExistence type="predicted"/>
<sequence length="103" mass="11356">MMPSLILIGAELLSLTACLLWACSLVYPRRCLGLRRLQTHMRKQGVGLLAQCGALGCLVSWRYAAGIAIWIMLLSVNSLFTATWLAVHPTSLAALTTRDRQRT</sequence>
<feature type="transmembrane region" description="Helical" evidence="1">
    <location>
        <begin position="48"/>
        <end position="73"/>
    </location>
</feature>
<keyword evidence="1" id="KW-0472">Membrane</keyword>
<feature type="transmembrane region" description="Helical" evidence="1">
    <location>
        <begin position="6"/>
        <end position="27"/>
    </location>
</feature>
<keyword evidence="3" id="KW-1185">Reference proteome</keyword>
<evidence type="ECO:0000313" key="2">
    <source>
        <dbReference type="EMBL" id="NHO53318.1"/>
    </source>
</evidence>
<organism evidence="2 3">
    <name type="scientific">Acetobacter estunensis</name>
    <dbReference type="NCBI Taxonomy" id="104097"/>
    <lineage>
        <taxon>Bacteria</taxon>
        <taxon>Pseudomonadati</taxon>
        <taxon>Pseudomonadota</taxon>
        <taxon>Alphaproteobacteria</taxon>
        <taxon>Acetobacterales</taxon>
        <taxon>Acetobacteraceae</taxon>
        <taxon>Acetobacter</taxon>
    </lineage>
</organism>
<accession>A0A967EBC2</accession>